<evidence type="ECO:0000256" key="1">
    <source>
        <dbReference type="SAM" id="MobiDB-lite"/>
    </source>
</evidence>
<name>A0AA38UH08_9AGAR</name>
<evidence type="ECO:0000313" key="2">
    <source>
        <dbReference type="EMBL" id="KAJ3841497.1"/>
    </source>
</evidence>
<feature type="region of interest" description="Disordered" evidence="1">
    <location>
        <begin position="57"/>
        <end position="115"/>
    </location>
</feature>
<comment type="caution">
    <text evidence="2">The sequence shown here is derived from an EMBL/GenBank/DDBJ whole genome shotgun (WGS) entry which is preliminary data.</text>
</comment>
<protein>
    <submittedName>
        <fullName evidence="2">Uncharacterized protein</fullName>
    </submittedName>
</protein>
<feature type="compositionally biased region" description="Polar residues" evidence="1">
    <location>
        <begin position="100"/>
        <end position="115"/>
    </location>
</feature>
<keyword evidence="3" id="KW-1185">Reference proteome</keyword>
<reference evidence="2" key="1">
    <citation type="submission" date="2022-08" db="EMBL/GenBank/DDBJ databases">
        <authorList>
            <consortium name="DOE Joint Genome Institute"/>
            <person name="Min B."/>
            <person name="Riley R."/>
            <person name="Sierra-Patev S."/>
            <person name="Naranjo-Ortiz M."/>
            <person name="Looney B."/>
            <person name="Konkel Z."/>
            <person name="Slot J.C."/>
            <person name="Sakamoto Y."/>
            <person name="Steenwyk J.L."/>
            <person name="Rokas A."/>
            <person name="Carro J."/>
            <person name="Camarero S."/>
            <person name="Ferreira P."/>
            <person name="Molpeceres G."/>
            <person name="Ruiz-Duenas F.J."/>
            <person name="Serrano A."/>
            <person name="Henrissat B."/>
            <person name="Drula E."/>
            <person name="Hughes K.W."/>
            <person name="Mata J.L."/>
            <person name="Ishikawa N.K."/>
            <person name="Vargas-Isla R."/>
            <person name="Ushijima S."/>
            <person name="Smith C.A."/>
            <person name="Ahrendt S."/>
            <person name="Andreopoulos W."/>
            <person name="He G."/>
            <person name="Labutti K."/>
            <person name="Lipzen A."/>
            <person name="Ng V."/>
            <person name="Sandor L."/>
            <person name="Barry K."/>
            <person name="Martinez A.T."/>
            <person name="Xiao Y."/>
            <person name="Gibbons J.G."/>
            <person name="Terashima K."/>
            <person name="Hibbett D.S."/>
            <person name="Grigoriev I.V."/>
        </authorList>
    </citation>
    <scope>NUCLEOTIDE SEQUENCE</scope>
    <source>
        <strain evidence="2">TFB9207</strain>
    </source>
</reference>
<feature type="compositionally biased region" description="Low complexity" evidence="1">
    <location>
        <begin position="57"/>
        <end position="74"/>
    </location>
</feature>
<gene>
    <name evidence="2" type="ORF">F5878DRAFT_669184</name>
</gene>
<feature type="region of interest" description="Disordered" evidence="1">
    <location>
        <begin position="331"/>
        <end position="355"/>
    </location>
</feature>
<evidence type="ECO:0000313" key="3">
    <source>
        <dbReference type="Proteomes" id="UP001163846"/>
    </source>
</evidence>
<organism evidence="2 3">
    <name type="scientific">Lentinula raphanica</name>
    <dbReference type="NCBI Taxonomy" id="153919"/>
    <lineage>
        <taxon>Eukaryota</taxon>
        <taxon>Fungi</taxon>
        <taxon>Dikarya</taxon>
        <taxon>Basidiomycota</taxon>
        <taxon>Agaricomycotina</taxon>
        <taxon>Agaricomycetes</taxon>
        <taxon>Agaricomycetidae</taxon>
        <taxon>Agaricales</taxon>
        <taxon>Marasmiineae</taxon>
        <taxon>Omphalotaceae</taxon>
        <taxon>Lentinula</taxon>
    </lineage>
</organism>
<sequence length="521" mass="56354">MALNLFHTIYTLFAYLYTLIFPSKLYVSPFSVDLECGPDFREQAQNVSFVLVSPPQRSALRSSPPNPNPSASVSGDLSGIRAGPPLGTHESNGPKEEQLAMSQCSSSPIIEPSQTQTPLPRLQQFVFPAYPSFCSNSSSHSIRSVAASPIKTLTDRPGSSHSDSLSNSDVCSQISSACSSMGSCSTPVSKKKTHKKQSPIVWVKSDMAKLGLSSSNMQTIGSNLRRHPSIHRRSFNQNLKHDPSMSFKYRSVRASRFARHSRSLSDDPVSIVRKVFVECGSEVDSEGGGARARLMNRQTARSFGGMEIVDEEGEDKEDYISLGLQTLPQESSPASCYTPSSPPTPASCYSPVTPEPSAPCTFKETRAEPVVVTCKPPTQLPYLHATLSGLGITLGHSNDSLSDELQSHPSKTRFSTLHPDHRVSVVTWSDLVSFSSYGINMMDDNAQEGNEQIQGNYVAYSAQDGIPEELEDNADLANNSLEDSGAELAAVLDSMSILVGQGLDASLLLSPPRQFCSTFVS</sequence>
<dbReference type="Proteomes" id="UP001163846">
    <property type="component" value="Unassembled WGS sequence"/>
</dbReference>
<dbReference type="EMBL" id="MU806037">
    <property type="protein sequence ID" value="KAJ3841497.1"/>
    <property type="molecule type" value="Genomic_DNA"/>
</dbReference>
<proteinExistence type="predicted"/>
<dbReference type="AlphaFoldDB" id="A0AA38UH08"/>
<accession>A0AA38UH08</accession>